<reference evidence="1" key="1">
    <citation type="journal article" date="2019" name="MBio">
        <title>Virus Genomes from Deep Sea Sediments Expand the Ocean Megavirome and Support Independent Origins of Viral Gigantism.</title>
        <authorList>
            <person name="Backstrom D."/>
            <person name="Yutin N."/>
            <person name="Jorgensen S.L."/>
            <person name="Dharamshi J."/>
            <person name="Homa F."/>
            <person name="Zaremba-Niedwiedzka K."/>
            <person name="Spang A."/>
            <person name="Wolf Y.I."/>
            <person name="Koonin E.V."/>
            <person name="Ettema T.J."/>
        </authorList>
    </citation>
    <scope>NUCLEOTIDE SEQUENCE</scope>
</reference>
<dbReference type="GO" id="GO:0003677">
    <property type="term" value="F:DNA binding"/>
    <property type="evidence" value="ECO:0007669"/>
    <property type="project" value="InterPro"/>
</dbReference>
<organism evidence="1">
    <name type="scientific">Pithovirus LCPAC403</name>
    <dbReference type="NCBI Taxonomy" id="2506596"/>
    <lineage>
        <taxon>Viruses</taxon>
        <taxon>Pithoviruses</taxon>
    </lineage>
</organism>
<dbReference type="InterPro" id="IPR008921">
    <property type="entry name" value="DNA_pol3_clamp-load_cplx_C"/>
</dbReference>
<dbReference type="EMBL" id="MK500589">
    <property type="protein sequence ID" value="QBK93090.1"/>
    <property type="molecule type" value="Genomic_DNA"/>
</dbReference>
<dbReference type="SUPFAM" id="SSF48019">
    <property type="entry name" value="post-AAA+ oligomerization domain-like"/>
    <property type="match status" value="1"/>
</dbReference>
<accession>A0A481ZD67</accession>
<sequence length="340" mass="39249">MSDLNVDRCELPEVDEKFKSLDQGKRSIFSLKTLHGFDFSEASSSLQKAIRRGHWKDALQWAVEMFHVPIQGKSNLFNRLYTISVEDVGIADPKQFYDVNELHKLYLEDKDNPIYAVTAAVSLAKAMKTRASDWSCHVFRHSQSDVKNYDPEKLINGLVKNFFDNKKGEILRYTSMLMGTSEEVKMKGIRYTIPIKIAITLIRKKIELTSDKQNYMNDVLDRAIDKIKSPSKNMKKPCRGGEGLLFFIYFANLHTFHVEYGYNDEVTADKTLLPLIEDVKNGEILGVPDYALDKHTRRGKKMRRGLKHFIEVSSKLNNEDPKWVKYSSFCLEKCKERMGV</sequence>
<name>A0A481ZD67_9VIRU</name>
<gene>
    <name evidence="1" type="ORF">LCPAC403_02240</name>
</gene>
<dbReference type="GO" id="GO:0006260">
    <property type="term" value="P:DNA replication"/>
    <property type="evidence" value="ECO:0007669"/>
    <property type="project" value="InterPro"/>
</dbReference>
<dbReference type="Gene3D" id="1.20.272.10">
    <property type="match status" value="1"/>
</dbReference>
<evidence type="ECO:0000313" key="1">
    <source>
        <dbReference type="EMBL" id="QBK93090.1"/>
    </source>
</evidence>
<proteinExistence type="predicted"/>
<protein>
    <submittedName>
        <fullName evidence="1">Uncharacterized protein</fullName>
    </submittedName>
</protein>